<evidence type="ECO:0000256" key="3">
    <source>
        <dbReference type="ARBA" id="ARBA00022692"/>
    </source>
</evidence>
<gene>
    <name evidence="7" type="ORF">JOF29_000083</name>
</gene>
<sequence>MTGSLRLCTVVAGKNLRLEVRFGESFLVIAPFGAAALFLTPIAVGTDLPLLREVGPGMYWVVVLLFGALIALRQTGAEGPAQADMLTLAGVPPVVRLLGNALASGVLLLGLEVVLAPVVVMLYDPPLAGWPWLLAVLPGVAAGLALLGSIAEGLLESLGMRTTLGPLLIIPLALPLLLGATQAREAANAGAAPVSWLLLILAVDLVLLLAVLFTGRMLEDVS</sequence>
<reference evidence="7 8" key="1">
    <citation type="submission" date="2021-03" db="EMBL/GenBank/DDBJ databases">
        <title>Sequencing the genomes of 1000 actinobacteria strains.</title>
        <authorList>
            <person name="Klenk H.-P."/>
        </authorList>
    </citation>
    <scope>NUCLEOTIDE SEQUENCE [LARGE SCALE GENOMIC DNA]</scope>
    <source>
        <strain evidence="7 8">DSM 18824</strain>
    </source>
</reference>
<evidence type="ECO:0000313" key="7">
    <source>
        <dbReference type="EMBL" id="MBP2349000.1"/>
    </source>
</evidence>
<dbReference type="PRINTS" id="PR01414">
    <property type="entry name" value="CCMBBIOGNSIS"/>
</dbReference>
<protein>
    <submittedName>
        <fullName evidence="7">Heme exporter protein B</fullName>
    </submittedName>
</protein>
<feature type="transmembrane region" description="Helical" evidence="6">
    <location>
        <begin position="26"/>
        <end position="45"/>
    </location>
</feature>
<proteinExistence type="inferred from homology"/>
<keyword evidence="3 6" id="KW-0812">Transmembrane</keyword>
<dbReference type="Proteomes" id="UP000755585">
    <property type="component" value="Unassembled WGS sequence"/>
</dbReference>
<evidence type="ECO:0000256" key="5">
    <source>
        <dbReference type="ARBA" id="ARBA00023136"/>
    </source>
</evidence>
<feature type="transmembrane region" description="Helical" evidence="6">
    <location>
        <begin position="194"/>
        <end position="213"/>
    </location>
</feature>
<name>A0ABS4UBH9_9ACTN</name>
<accession>A0ABS4UBH9</accession>
<keyword evidence="5 6" id="KW-0472">Membrane</keyword>
<feature type="transmembrane region" description="Helical" evidence="6">
    <location>
        <begin position="57"/>
        <end position="76"/>
    </location>
</feature>
<evidence type="ECO:0000256" key="2">
    <source>
        <dbReference type="ARBA" id="ARBA00010544"/>
    </source>
</evidence>
<feature type="transmembrane region" description="Helical" evidence="6">
    <location>
        <begin position="163"/>
        <end position="182"/>
    </location>
</feature>
<feature type="transmembrane region" description="Helical" evidence="6">
    <location>
        <begin position="97"/>
        <end position="123"/>
    </location>
</feature>
<keyword evidence="8" id="KW-1185">Reference proteome</keyword>
<dbReference type="Pfam" id="PF03379">
    <property type="entry name" value="CcmB"/>
    <property type="match status" value="1"/>
</dbReference>
<evidence type="ECO:0000256" key="4">
    <source>
        <dbReference type="ARBA" id="ARBA00022989"/>
    </source>
</evidence>
<evidence type="ECO:0000313" key="8">
    <source>
        <dbReference type="Proteomes" id="UP000755585"/>
    </source>
</evidence>
<comment type="similarity">
    <text evidence="2">Belongs to the CcmB/CycW/HelB family.</text>
</comment>
<dbReference type="RefSeq" id="WP_209692235.1">
    <property type="nucleotide sequence ID" value="NZ_BAAAVU010000028.1"/>
</dbReference>
<organism evidence="7 8">
    <name type="scientific">Kribbella aluminosa</name>
    <dbReference type="NCBI Taxonomy" id="416017"/>
    <lineage>
        <taxon>Bacteria</taxon>
        <taxon>Bacillati</taxon>
        <taxon>Actinomycetota</taxon>
        <taxon>Actinomycetes</taxon>
        <taxon>Propionibacteriales</taxon>
        <taxon>Kribbellaceae</taxon>
        <taxon>Kribbella</taxon>
    </lineage>
</organism>
<keyword evidence="4 6" id="KW-1133">Transmembrane helix</keyword>
<comment type="caution">
    <text evidence="7">The sequence shown here is derived from an EMBL/GenBank/DDBJ whole genome shotgun (WGS) entry which is preliminary data.</text>
</comment>
<feature type="transmembrane region" description="Helical" evidence="6">
    <location>
        <begin position="129"/>
        <end position="151"/>
    </location>
</feature>
<dbReference type="InterPro" id="IPR003544">
    <property type="entry name" value="Cyt_c_biogenesis_CcmB"/>
</dbReference>
<evidence type="ECO:0000256" key="1">
    <source>
        <dbReference type="ARBA" id="ARBA00004141"/>
    </source>
</evidence>
<comment type="subcellular location">
    <subcellularLocation>
        <location evidence="1">Membrane</location>
        <topology evidence="1">Multi-pass membrane protein</topology>
    </subcellularLocation>
</comment>
<evidence type="ECO:0000256" key="6">
    <source>
        <dbReference type="SAM" id="Phobius"/>
    </source>
</evidence>
<dbReference type="EMBL" id="JAGINT010000001">
    <property type="protein sequence ID" value="MBP2349000.1"/>
    <property type="molecule type" value="Genomic_DNA"/>
</dbReference>